<dbReference type="EMBL" id="CAADFN010000022">
    <property type="protein sequence ID" value="VFK16270.1"/>
    <property type="molecule type" value="Genomic_DNA"/>
</dbReference>
<reference evidence="2" key="1">
    <citation type="submission" date="2019-02" db="EMBL/GenBank/DDBJ databases">
        <authorList>
            <person name="Gruber-Vodicka R. H."/>
            <person name="Seah K. B. B."/>
        </authorList>
    </citation>
    <scope>NUCLEOTIDE SEQUENCE</scope>
    <source>
        <strain evidence="2">BECK_BY7</strain>
    </source>
</reference>
<protein>
    <submittedName>
        <fullName evidence="2">Uncharacterized protein</fullName>
    </submittedName>
</protein>
<accession>A0A450WGU6</accession>
<feature type="compositionally biased region" description="Polar residues" evidence="1">
    <location>
        <begin position="1"/>
        <end position="12"/>
    </location>
</feature>
<feature type="region of interest" description="Disordered" evidence="1">
    <location>
        <begin position="1"/>
        <end position="37"/>
    </location>
</feature>
<feature type="compositionally biased region" description="Basic and acidic residues" evidence="1">
    <location>
        <begin position="14"/>
        <end position="37"/>
    </location>
</feature>
<name>A0A450WGU6_9GAMM</name>
<evidence type="ECO:0000313" key="2">
    <source>
        <dbReference type="EMBL" id="VFK16270.1"/>
    </source>
</evidence>
<gene>
    <name evidence="2" type="ORF">BECKLFY1418C_GA0070996_102226</name>
</gene>
<dbReference type="AlphaFoldDB" id="A0A450WGU6"/>
<evidence type="ECO:0000256" key="1">
    <source>
        <dbReference type="SAM" id="MobiDB-lite"/>
    </source>
</evidence>
<proteinExistence type="predicted"/>
<sequence>MATNPKAKNTAGTDKPDSKPDSKPDTEATEGEKGEKETIRCRCVHDALIAFTLVEEGVSRDVTMHPGGEYDLPADNKYIRGLVALGRLITV</sequence>
<organism evidence="2">
    <name type="scientific">Candidatus Kentrum sp. LFY</name>
    <dbReference type="NCBI Taxonomy" id="2126342"/>
    <lineage>
        <taxon>Bacteria</taxon>
        <taxon>Pseudomonadati</taxon>
        <taxon>Pseudomonadota</taxon>
        <taxon>Gammaproteobacteria</taxon>
        <taxon>Candidatus Kentrum</taxon>
    </lineage>
</organism>